<proteinExistence type="predicted"/>
<evidence type="ECO:0008006" key="3">
    <source>
        <dbReference type="Google" id="ProtNLM"/>
    </source>
</evidence>
<gene>
    <name evidence="1" type="ORF">NCTC11535_00631</name>
</gene>
<evidence type="ECO:0000313" key="2">
    <source>
        <dbReference type="Proteomes" id="UP000250006"/>
    </source>
</evidence>
<dbReference type="SUPFAM" id="SSF51658">
    <property type="entry name" value="Xylose isomerase-like"/>
    <property type="match status" value="1"/>
</dbReference>
<keyword evidence="2" id="KW-1185">Reference proteome</keyword>
<organism evidence="1 2">
    <name type="scientific">Actinomyces bovis</name>
    <dbReference type="NCBI Taxonomy" id="1658"/>
    <lineage>
        <taxon>Bacteria</taxon>
        <taxon>Bacillati</taxon>
        <taxon>Actinomycetota</taxon>
        <taxon>Actinomycetes</taxon>
        <taxon>Actinomycetales</taxon>
        <taxon>Actinomycetaceae</taxon>
        <taxon>Actinomyces</taxon>
    </lineage>
</organism>
<dbReference type="InterPro" id="IPR032344">
    <property type="entry name" value="DUF4862"/>
</dbReference>
<sequence>MTYGLIGAYASLPADQAEQEEYYRLLAQIPGVRGLEIPYVHGLGDLPWLAAQLAPHWDRNIVTGVGGTMVRVWDTGTFGLASTSAEGRTAALAFTRELRDAVEALREACGRDVVAGVEIHSAPSGEHGVAHCPEAFGESLAEIVDYDWGGAPLLVEHCDAFVAPDRGEKRLMSLDDELAVLAELGRPEIRMTLNWGRSALEARDAAVAAQHVRQVRAAGLLEGVMFSGAGPADTQYAKAWMDGHLPLDVDEPGSAMGAAQVRECTVAALATEAAVLSAAGSPAALAQAAPAAYIGAKCQVPDVDLATRLRFVRNILDATEVAQFAAL</sequence>
<dbReference type="InterPro" id="IPR036237">
    <property type="entry name" value="Xyl_isomerase-like_sf"/>
</dbReference>
<dbReference type="Proteomes" id="UP000250006">
    <property type="component" value="Unassembled WGS sequence"/>
</dbReference>
<dbReference type="RefSeq" id="WP_111835907.1">
    <property type="nucleotide sequence ID" value="NZ_UAPQ01000001.1"/>
</dbReference>
<protein>
    <recommendedName>
        <fullName evidence="3">DUF4862 domain-containing protein</fullName>
    </recommendedName>
</protein>
<dbReference type="EMBL" id="UAPQ01000001">
    <property type="protein sequence ID" value="SPT52976.1"/>
    <property type="molecule type" value="Genomic_DNA"/>
</dbReference>
<accession>A0ABY1VLK8</accession>
<evidence type="ECO:0000313" key="1">
    <source>
        <dbReference type="EMBL" id="SPT52976.1"/>
    </source>
</evidence>
<reference evidence="1 2" key="1">
    <citation type="submission" date="2018-06" db="EMBL/GenBank/DDBJ databases">
        <authorList>
            <consortium name="Pathogen Informatics"/>
            <person name="Doyle S."/>
        </authorList>
    </citation>
    <scope>NUCLEOTIDE SEQUENCE [LARGE SCALE GENOMIC DNA]</scope>
    <source>
        <strain evidence="1 2">NCTC11535</strain>
    </source>
</reference>
<name>A0ABY1VLK8_9ACTO</name>
<dbReference type="Pfam" id="PF16154">
    <property type="entry name" value="DUF4862"/>
    <property type="match status" value="1"/>
</dbReference>
<comment type="caution">
    <text evidence="1">The sequence shown here is derived from an EMBL/GenBank/DDBJ whole genome shotgun (WGS) entry which is preliminary data.</text>
</comment>